<dbReference type="Gene3D" id="3.10.50.10">
    <property type="match status" value="1"/>
</dbReference>
<dbReference type="EMBL" id="JPME01000018">
    <property type="protein sequence ID" value="KEZ89335.1"/>
    <property type="molecule type" value="Genomic_DNA"/>
</dbReference>
<dbReference type="RefSeq" id="WP_038282452.1">
    <property type="nucleotide sequence ID" value="NZ_JPME01000018.1"/>
</dbReference>
<proteinExistence type="predicted"/>
<gene>
    <name evidence="1" type="ORF">IO98_15265</name>
</gene>
<accession>A0A084JK51</accession>
<sequence length="76" mass="8920">MSNNRAVQIAADNDLVIQFNEAAQSPYFYYEDCDGTLHVIWFKDARSFDARAELVEKYNLQGVTNQWYRPKVRPKC</sequence>
<keyword evidence="2" id="KW-1185">Reference proteome</keyword>
<evidence type="ECO:0000313" key="1">
    <source>
        <dbReference type="EMBL" id="KEZ89335.1"/>
    </source>
</evidence>
<reference evidence="1 2" key="1">
    <citation type="submission" date="2014-07" db="EMBL/GenBank/DDBJ databases">
        <title>Draft genome of Clostridium celerecrescens 152B isolated from sediments associated with methane hydrate from Krishna Godavari basin.</title>
        <authorList>
            <person name="Honkalas V.S."/>
            <person name="Dabir A.P."/>
            <person name="Arora P."/>
            <person name="Dhakephalkar P.K."/>
        </authorList>
    </citation>
    <scope>NUCLEOTIDE SEQUENCE [LARGE SCALE GENOMIC DNA]</scope>
    <source>
        <strain evidence="1 2">152B</strain>
    </source>
</reference>
<name>A0A084JK51_9FIRM</name>
<protein>
    <submittedName>
        <fullName evidence="1">Uncharacterized protein</fullName>
    </submittedName>
</protein>
<comment type="caution">
    <text evidence="1">The sequence shown here is derived from an EMBL/GenBank/DDBJ whole genome shotgun (WGS) entry which is preliminary data.</text>
</comment>
<evidence type="ECO:0000313" key="2">
    <source>
        <dbReference type="Proteomes" id="UP000028525"/>
    </source>
</evidence>
<dbReference type="InterPro" id="IPR029070">
    <property type="entry name" value="Chitinase_insertion_sf"/>
</dbReference>
<organism evidence="1 2">
    <name type="scientific">Lacrimispora celerecrescens</name>
    <dbReference type="NCBI Taxonomy" id="29354"/>
    <lineage>
        <taxon>Bacteria</taxon>
        <taxon>Bacillati</taxon>
        <taxon>Bacillota</taxon>
        <taxon>Clostridia</taxon>
        <taxon>Lachnospirales</taxon>
        <taxon>Lachnospiraceae</taxon>
        <taxon>Lacrimispora</taxon>
    </lineage>
</organism>
<dbReference type="Gene3D" id="3.20.20.80">
    <property type="entry name" value="Glycosidases"/>
    <property type="match status" value="1"/>
</dbReference>
<dbReference type="Proteomes" id="UP000028525">
    <property type="component" value="Unassembled WGS sequence"/>
</dbReference>
<dbReference type="AlphaFoldDB" id="A0A084JK51"/>